<dbReference type="EC" id="3.1.1.-" evidence="4"/>
<keyword evidence="5" id="KW-1185">Reference proteome</keyword>
<feature type="domain" description="Acetyl xylan esterase" evidence="3">
    <location>
        <begin position="134"/>
        <end position="406"/>
    </location>
</feature>
<sequence precursor="true">MRALSFLRPLTFAILVLSGSLLAAEENYSLKVVAERENAIYEIGEEAKFVVTLTQGGKPVTGKVTYVVDDFMSEHADQFPRGKLDLADGNTIPVKMTSPGFLKCRVNFQTSENKKLSATAGLGFSPTKIPLSLPVPDDFDQFWADQKEQLAQIPADAKLTHVDHKDQSVQCFDVQVDCLGGAPVSGYLAKPRNAKEKSLPAILWVHGAGVRSSSLSNAIKGAKANMLSMDINAHGLPNGKPGEFYQEQNAGRLSNYRHAGREDRETSYFRGMFLRLVRAIDFLADQPEWDGKTVIVVGHSQGGGQALVAGGLDERVTFIATGVPAICDHSGRAADRINGWPKLVPQSENGEPDSKILEASRYVDAVNFASRCKADAIMSVGFIDTVCPPSSCFAAYNQLQGGKQVINEPLMGHAAPRHIHKAFFDAIQEHVSQQNSAN</sequence>
<protein>
    <submittedName>
        <fullName evidence="4">Acetyl esterase Axe7A</fullName>
        <ecNumber evidence="4">3.1.1.-</ecNumber>
    </submittedName>
</protein>
<proteinExistence type="predicted"/>
<dbReference type="EMBL" id="CP036267">
    <property type="protein sequence ID" value="QDT31932.1"/>
    <property type="molecule type" value="Genomic_DNA"/>
</dbReference>
<dbReference type="Pfam" id="PF05448">
    <property type="entry name" value="AXE1"/>
    <property type="match status" value="1"/>
</dbReference>
<keyword evidence="4" id="KW-0378">Hydrolase</keyword>
<feature type="active site" description="Nucleophile" evidence="1">
    <location>
        <position position="300"/>
    </location>
</feature>
<feature type="signal peptide" evidence="2">
    <location>
        <begin position="1"/>
        <end position="23"/>
    </location>
</feature>
<dbReference type="GO" id="GO:0005976">
    <property type="term" value="P:polysaccharide metabolic process"/>
    <property type="evidence" value="ECO:0007669"/>
    <property type="project" value="TreeGrafter"/>
</dbReference>
<evidence type="ECO:0000259" key="3">
    <source>
        <dbReference type="Pfam" id="PF05448"/>
    </source>
</evidence>
<reference evidence="4 5" key="1">
    <citation type="submission" date="2019-02" db="EMBL/GenBank/DDBJ databases">
        <title>Deep-cultivation of Planctomycetes and their phenomic and genomic characterization uncovers novel biology.</title>
        <authorList>
            <person name="Wiegand S."/>
            <person name="Jogler M."/>
            <person name="Boedeker C."/>
            <person name="Pinto D."/>
            <person name="Vollmers J."/>
            <person name="Rivas-Marin E."/>
            <person name="Kohn T."/>
            <person name="Peeters S.H."/>
            <person name="Heuer A."/>
            <person name="Rast P."/>
            <person name="Oberbeckmann S."/>
            <person name="Bunk B."/>
            <person name="Jeske O."/>
            <person name="Meyerdierks A."/>
            <person name="Storesund J.E."/>
            <person name="Kallscheuer N."/>
            <person name="Luecker S."/>
            <person name="Lage O.M."/>
            <person name="Pohl T."/>
            <person name="Merkel B.J."/>
            <person name="Hornburger P."/>
            <person name="Mueller R.-W."/>
            <person name="Bruemmer F."/>
            <person name="Labrenz M."/>
            <person name="Spormann A.M."/>
            <person name="Op den Camp H."/>
            <person name="Overmann J."/>
            <person name="Amann R."/>
            <person name="Jetten M.S.M."/>
            <person name="Mascher T."/>
            <person name="Medema M.H."/>
            <person name="Devos D.P."/>
            <person name="Kaster A.-K."/>
            <person name="Ovreas L."/>
            <person name="Rohde M."/>
            <person name="Galperin M.Y."/>
            <person name="Jogler C."/>
        </authorList>
    </citation>
    <scope>NUCLEOTIDE SEQUENCE [LARGE SCALE GENOMIC DNA]</scope>
    <source>
        <strain evidence="4 5">Mal48</strain>
    </source>
</reference>
<dbReference type="InterPro" id="IPR039069">
    <property type="entry name" value="CE7"/>
</dbReference>
<evidence type="ECO:0000256" key="1">
    <source>
        <dbReference type="PIRSR" id="PIRSR639069-1"/>
    </source>
</evidence>
<dbReference type="InterPro" id="IPR008391">
    <property type="entry name" value="AXE1_dom"/>
</dbReference>
<dbReference type="InterPro" id="IPR029058">
    <property type="entry name" value="AB_hydrolase_fold"/>
</dbReference>
<evidence type="ECO:0000313" key="4">
    <source>
        <dbReference type="EMBL" id="QDT31932.1"/>
    </source>
</evidence>
<dbReference type="PANTHER" id="PTHR40111">
    <property type="entry name" value="CEPHALOSPORIN-C DEACETYLASE"/>
    <property type="match status" value="1"/>
</dbReference>
<evidence type="ECO:0000313" key="5">
    <source>
        <dbReference type="Proteomes" id="UP000315724"/>
    </source>
</evidence>
<dbReference type="KEGG" id="tpol:Mal48_11700"/>
<dbReference type="AlphaFoldDB" id="A0A517QJV7"/>
<dbReference type="GO" id="GO:0052689">
    <property type="term" value="F:carboxylic ester hydrolase activity"/>
    <property type="evidence" value="ECO:0007669"/>
    <property type="project" value="TreeGrafter"/>
</dbReference>
<name>A0A517QJV7_9PLAN</name>
<feature type="active site" description="Charge relay system" evidence="1">
    <location>
        <position position="413"/>
    </location>
</feature>
<dbReference type="PANTHER" id="PTHR40111:SF1">
    <property type="entry name" value="CEPHALOSPORIN-C DEACETYLASE"/>
    <property type="match status" value="1"/>
</dbReference>
<gene>
    <name evidence="4" type="primary">axe7A</name>
    <name evidence="4" type="ORF">Mal48_11700</name>
</gene>
<dbReference type="Proteomes" id="UP000315724">
    <property type="component" value="Chromosome"/>
</dbReference>
<feature type="chain" id="PRO_5022156996" evidence="2">
    <location>
        <begin position="24"/>
        <end position="438"/>
    </location>
</feature>
<dbReference type="RefSeq" id="WP_197442078.1">
    <property type="nucleotide sequence ID" value="NZ_CP036267.1"/>
</dbReference>
<dbReference type="SUPFAM" id="SSF53474">
    <property type="entry name" value="alpha/beta-Hydrolases"/>
    <property type="match status" value="1"/>
</dbReference>
<organism evidence="4 5">
    <name type="scientific">Thalassoglobus polymorphus</name>
    <dbReference type="NCBI Taxonomy" id="2527994"/>
    <lineage>
        <taxon>Bacteria</taxon>
        <taxon>Pseudomonadati</taxon>
        <taxon>Planctomycetota</taxon>
        <taxon>Planctomycetia</taxon>
        <taxon>Planctomycetales</taxon>
        <taxon>Planctomycetaceae</taxon>
        <taxon>Thalassoglobus</taxon>
    </lineage>
</organism>
<keyword evidence="2" id="KW-0732">Signal</keyword>
<evidence type="ECO:0000256" key="2">
    <source>
        <dbReference type="SAM" id="SignalP"/>
    </source>
</evidence>
<dbReference type="Gene3D" id="3.40.50.1820">
    <property type="entry name" value="alpha/beta hydrolase"/>
    <property type="match status" value="1"/>
</dbReference>
<feature type="active site" description="Charge relay system" evidence="1">
    <location>
        <position position="384"/>
    </location>
</feature>
<accession>A0A517QJV7</accession>